<dbReference type="KEGG" id="aten:116294555"/>
<evidence type="ECO:0000313" key="3">
    <source>
        <dbReference type="RefSeq" id="XP_031558041.1"/>
    </source>
</evidence>
<proteinExistence type="inferred from homology"/>
<evidence type="ECO:0000256" key="1">
    <source>
        <dbReference type="ARBA" id="ARBA00009024"/>
    </source>
</evidence>
<evidence type="ECO:0000313" key="2">
    <source>
        <dbReference type="Proteomes" id="UP000515163"/>
    </source>
</evidence>
<dbReference type="InParanoid" id="A0A6P8HR36"/>
<dbReference type="Proteomes" id="UP000515163">
    <property type="component" value="Unplaced"/>
</dbReference>
<name>A0A6P8HR36_ACTTE</name>
<reference evidence="3" key="1">
    <citation type="submission" date="2025-08" db="UniProtKB">
        <authorList>
            <consortium name="RefSeq"/>
        </authorList>
    </citation>
    <scope>IDENTIFICATION</scope>
    <source>
        <tissue evidence="3">Tentacle</tissue>
    </source>
</reference>
<protein>
    <submittedName>
        <fullName evidence="3">Cell number regulator 2-like</fullName>
    </submittedName>
</protein>
<gene>
    <name evidence="3" type="primary">LOC116294555</name>
</gene>
<dbReference type="PANTHER" id="PTHR15907">
    <property type="entry name" value="DUF614 FAMILY PROTEIN-RELATED"/>
    <property type="match status" value="1"/>
</dbReference>
<keyword evidence="2" id="KW-1185">Reference proteome</keyword>
<accession>A0A6P8HR36</accession>
<dbReference type="NCBIfam" id="TIGR01571">
    <property type="entry name" value="A_thal_Cys_rich"/>
    <property type="match status" value="1"/>
</dbReference>
<dbReference type="AlphaFoldDB" id="A0A6P8HR36"/>
<dbReference type="OrthoDB" id="1045822at2759"/>
<dbReference type="GeneID" id="116294555"/>
<sequence length="109" mass="11749">MSDWSNGLCGCFNDVPLCLTTFCAPCYTFGKTAETVGDDCLMCGIATFVPLANIWFATQIRGKVRDQKGIQGSFVHDLAMVCCCSLCSLMQEAQEMGVKAPFGNSIARS</sequence>
<dbReference type="InterPro" id="IPR006461">
    <property type="entry name" value="PLAC_motif_containing"/>
</dbReference>
<comment type="similarity">
    <text evidence="1">Belongs to the cornifelin family.</text>
</comment>
<organism evidence="2 3">
    <name type="scientific">Actinia tenebrosa</name>
    <name type="common">Australian red waratah sea anemone</name>
    <dbReference type="NCBI Taxonomy" id="6105"/>
    <lineage>
        <taxon>Eukaryota</taxon>
        <taxon>Metazoa</taxon>
        <taxon>Cnidaria</taxon>
        <taxon>Anthozoa</taxon>
        <taxon>Hexacorallia</taxon>
        <taxon>Actiniaria</taxon>
        <taxon>Actiniidae</taxon>
        <taxon>Actinia</taxon>
    </lineage>
</organism>
<dbReference type="Pfam" id="PF04749">
    <property type="entry name" value="PLAC8"/>
    <property type="match status" value="1"/>
</dbReference>
<dbReference type="RefSeq" id="XP_031558041.1">
    <property type="nucleotide sequence ID" value="XM_031702181.1"/>
</dbReference>